<gene>
    <name evidence="2" type="ORF">EDB81DRAFT_37992</name>
</gene>
<reference evidence="2" key="1">
    <citation type="journal article" date="2021" name="Nat. Commun.">
        <title>Genetic determinants of endophytism in the Arabidopsis root mycobiome.</title>
        <authorList>
            <person name="Mesny F."/>
            <person name="Miyauchi S."/>
            <person name="Thiergart T."/>
            <person name="Pickel B."/>
            <person name="Atanasova L."/>
            <person name="Karlsson M."/>
            <person name="Huettel B."/>
            <person name="Barry K.W."/>
            <person name="Haridas S."/>
            <person name="Chen C."/>
            <person name="Bauer D."/>
            <person name="Andreopoulos W."/>
            <person name="Pangilinan J."/>
            <person name="LaButti K."/>
            <person name="Riley R."/>
            <person name="Lipzen A."/>
            <person name="Clum A."/>
            <person name="Drula E."/>
            <person name="Henrissat B."/>
            <person name="Kohler A."/>
            <person name="Grigoriev I.V."/>
            <person name="Martin F.M."/>
            <person name="Hacquard S."/>
        </authorList>
    </citation>
    <scope>NUCLEOTIDE SEQUENCE</scope>
    <source>
        <strain evidence="2">MPI-CAGE-AT-0147</strain>
    </source>
</reference>
<comment type="caution">
    <text evidence="2">The sequence shown here is derived from an EMBL/GenBank/DDBJ whole genome shotgun (WGS) entry which is preliminary data.</text>
</comment>
<evidence type="ECO:0000256" key="1">
    <source>
        <dbReference type="SAM" id="MobiDB-lite"/>
    </source>
</evidence>
<feature type="region of interest" description="Disordered" evidence="1">
    <location>
        <begin position="1"/>
        <end position="23"/>
    </location>
</feature>
<dbReference type="Proteomes" id="UP000738349">
    <property type="component" value="Unassembled WGS sequence"/>
</dbReference>
<dbReference type="EMBL" id="JAGMUV010000001">
    <property type="protein sequence ID" value="KAH7176453.1"/>
    <property type="molecule type" value="Genomic_DNA"/>
</dbReference>
<evidence type="ECO:0000313" key="2">
    <source>
        <dbReference type="EMBL" id="KAH7176453.1"/>
    </source>
</evidence>
<name>A0A9P9FVU0_9HYPO</name>
<keyword evidence="3" id="KW-1185">Reference proteome</keyword>
<sequence>MRDASCRSSDTATRHGYSWHHMSRSPALKKRAAHLRQHEPQGGVSIPVAAWRVPSPACQFKEQSSWRYGLSDGSLSPCRTLHARPAVPRQSVLGQRDVSRRIFIRAKAKARSTASAAFTRVVWSLKKSRAGALVPLRLELRRIRSQSTGATGTHLTFMCEKRTAESGQNKARRRPHACETGPCCFPRTSPLPCKAKGHGPSLEFKATVRVLSVAQVPNNSSS</sequence>
<proteinExistence type="predicted"/>
<feature type="compositionally biased region" description="Polar residues" evidence="1">
    <location>
        <begin position="1"/>
        <end position="11"/>
    </location>
</feature>
<dbReference type="AlphaFoldDB" id="A0A9P9FVU0"/>
<accession>A0A9P9FVU0</accession>
<organism evidence="2 3">
    <name type="scientific">Dactylonectria macrodidyma</name>
    <dbReference type="NCBI Taxonomy" id="307937"/>
    <lineage>
        <taxon>Eukaryota</taxon>
        <taxon>Fungi</taxon>
        <taxon>Dikarya</taxon>
        <taxon>Ascomycota</taxon>
        <taxon>Pezizomycotina</taxon>
        <taxon>Sordariomycetes</taxon>
        <taxon>Hypocreomycetidae</taxon>
        <taxon>Hypocreales</taxon>
        <taxon>Nectriaceae</taxon>
        <taxon>Dactylonectria</taxon>
    </lineage>
</organism>
<protein>
    <submittedName>
        <fullName evidence="2">Uncharacterized protein</fullName>
    </submittedName>
</protein>
<evidence type="ECO:0000313" key="3">
    <source>
        <dbReference type="Proteomes" id="UP000738349"/>
    </source>
</evidence>